<dbReference type="STRING" id="6945.B7PFS3"/>
<dbReference type="VEuPathDB" id="VectorBase:ISCP_011771"/>
<dbReference type="CDD" id="cd20958">
    <property type="entry name" value="IgI_5_Dscam"/>
    <property type="match status" value="1"/>
</dbReference>
<proteinExistence type="predicted"/>
<dbReference type="SMART" id="SM00409">
    <property type="entry name" value="IG"/>
    <property type="match status" value="7"/>
</dbReference>
<dbReference type="EMBL" id="ABJB010965683">
    <property type="status" value="NOT_ANNOTATED_CDS"/>
    <property type="molecule type" value="Genomic_DNA"/>
</dbReference>
<dbReference type="CDD" id="cd20956">
    <property type="entry name" value="IgI_4_Dscam"/>
    <property type="match status" value="1"/>
</dbReference>
<dbReference type="SUPFAM" id="SSF48726">
    <property type="entry name" value="Immunoglobulin"/>
    <property type="match status" value="7"/>
</dbReference>
<evidence type="ECO:0000256" key="5">
    <source>
        <dbReference type="ARBA" id="ARBA00022889"/>
    </source>
</evidence>
<keyword evidence="9" id="KW-0393">Immunoglobulin domain</keyword>
<dbReference type="PANTHER" id="PTHR10075">
    <property type="entry name" value="BASIGIN RELATED"/>
    <property type="match status" value="1"/>
</dbReference>
<reference evidence="11 13" key="1">
    <citation type="submission" date="2008-03" db="EMBL/GenBank/DDBJ databases">
        <title>Annotation of Ixodes scapularis.</title>
        <authorList>
            <consortium name="Ixodes scapularis Genome Project Consortium"/>
            <person name="Caler E."/>
            <person name="Hannick L.I."/>
            <person name="Bidwell S."/>
            <person name="Joardar V."/>
            <person name="Thiagarajan M."/>
            <person name="Amedeo P."/>
            <person name="Galinsky K.J."/>
            <person name="Schobel S."/>
            <person name="Inman J."/>
            <person name="Hostetler J."/>
            <person name="Miller J."/>
            <person name="Hammond M."/>
            <person name="Megy K."/>
            <person name="Lawson D."/>
            <person name="Kodira C."/>
            <person name="Sutton G."/>
            <person name="Meyer J."/>
            <person name="Hill C.A."/>
            <person name="Birren B."/>
            <person name="Nene V."/>
            <person name="Collins F."/>
            <person name="Alarcon-Chaidez F."/>
            <person name="Wikel S."/>
            <person name="Strausberg R."/>
        </authorList>
    </citation>
    <scope>NUCLEOTIDE SEQUENCE [LARGE SCALE GENOMIC DNA]</scope>
    <source>
        <strain evidence="13">Wikel</strain>
        <strain evidence="11">Wikel colony</strain>
    </source>
</reference>
<dbReference type="InterPro" id="IPR003598">
    <property type="entry name" value="Ig_sub2"/>
</dbReference>
<organism>
    <name type="scientific">Ixodes scapularis</name>
    <name type="common">Black-legged tick</name>
    <name type="synonym">Deer tick</name>
    <dbReference type="NCBI Taxonomy" id="6945"/>
    <lineage>
        <taxon>Eukaryota</taxon>
        <taxon>Metazoa</taxon>
        <taxon>Ecdysozoa</taxon>
        <taxon>Arthropoda</taxon>
        <taxon>Chelicerata</taxon>
        <taxon>Arachnida</taxon>
        <taxon>Acari</taxon>
        <taxon>Parasitiformes</taxon>
        <taxon>Ixodida</taxon>
        <taxon>Ixodoidea</taxon>
        <taxon>Ixodidae</taxon>
        <taxon>Ixodinae</taxon>
        <taxon>Ixodes</taxon>
    </lineage>
</organism>
<keyword evidence="3" id="KW-0732">Signal</keyword>
<feature type="non-terminal residue" evidence="11">
    <location>
        <position position="664"/>
    </location>
</feature>
<name>B7PFS3_IXOSC</name>
<dbReference type="FunFam" id="2.60.40.10:FF:000017">
    <property type="entry name" value="Down syndrome cell adhesion molecule b"/>
    <property type="match status" value="1"/>
</dbReference>
<keyword evidence="2" id="KW-0812">Transmembrane</keyword>
<dbReference type="EMBL" id="ABJB010890857">
    <property type="status" value="NOT_ANNOTATED_CDS"/>
    <property type="molecule type" value="Genomic_DNA"/>
</dbReference>
<keyword evidence="8" id="KW-1015">Disulfide bond</keyword>
<dbReference type="FunFam" id="2.60.40.10:FF:000333">
    <property type="entry name" value="Down syndrome cell adhesion molecule"/>
    <property type="match status" value="1"/>
</dbReference>
<dbReference type="GO" id="GO:0007411">
    <property type="term" value="P:axon guidance"/>
    <property type="evidence" value="ECO:0000318"/>
    <property type="project" value="GO_Central"/>
</dbReference>
<dbReference type="Proteomes" id="UP000001555">
    <property type="component" value="Unassembled WGS sequence"/>
</dbReference>
<dbReference type="InterPro" id="IPR013098">
    <property type="entry name" value="Ig_I-set"/>
</dbReference>
<keyword evidence="7" id="KW-0472">Membrane</keyword>
<dbReference type="InterPro" id="IPR036179">
    <property type="entry name" value="Ig-like_dom_sf"/>
</dbReference>
<dbReference type="InterPro" id="IPR003599">
    <property type="entry name" value="Ig_sub"/>
</dbReference>
<dbReference type="SMART" id="SM00408">
    <property type="entry name" value="IGc2"/>
    <property type="match status" value="6"/>
</dbReference>
<protein>
    <recommendedName>
        <fullName evidence="10">Ig-like domain-containing protein</fullName>
    </recommendedName>
</protein>
<feature type="domain" description="Ig-like" evidence="10">
    <location>
        <begin position="563"/>
        <end position="663"/>
    </location>
</feature>
<dbReference type="AlphaFoldDB" id="B7PFS3"/>
<evidence type="ECO:0000256" key="1">
    <source>
        <dbReference type="ARBA" id="ARBA00004479"/>
    </source>
</evidence>
<keyword evidence="5" id="KW-0130">Cell adhesion</keyword>
<dbReference type="EnsemblMetazoa" id="ISCW017602-RA">
    <property type="protein sequence ID" value="ISCW017602-PA"/>
    <property type="gene ID" value="ISCW017602"/>
</dbReference>
<dbReference type="GO" id="GO:0007156">
    <property type="term" value="P:homophilic cell adhesion via plasma membrane adhesion molecules"/>
    <property type="evidence" value="ECO:0000318"/>
    <property type="project" value="GO_Central"/>
</dbReference>
<dbReference type="InterPro" id="IPR013783">
    <property type="entry name" value="Ig-like_fold"/>
</dbReference>
<accession>B7PFS3</accession>
<keyword evidence="6" id="KW-1133">Transmembrane helix</keyword>
<dbReference type="FunCoup" id="B7PFS3">
    <property type="interactions" value="4"/>
</dbReference>
<evidence type="ECO:0000313" key="12">
    <source>
        <dbReference type="EnsemblMetazoa" id="ISCW017602-PA"/>
    </source>
</evidence>
<evidence type="ECO:0000256" key="9">
    <source>
        <dbReference type="ARBA" id="ARBA00023319"/>
    </source>
</evidence>
<dbReference type="FunFam" id="2.60.40.10:FF:004694">
    <property type="match status" value="1"/>
</dbReference>
<feature type="non-terminal residue" evidence="11">
    <location>
        <position position="1"/>
    </location>
</feature>
<dbReference type="HOGENOM" id="CLU_001038_1_1_1"/>
<comment type="subcellular location">
    <subcellularLocation>
        <location evidence="1">Membrane</location>
        <topology evidence="1">Single-pass type I membrane protein</topology>
    </subcellularLocation>
</comment>
<feature type="domain" description="Ig-like" evidence="10">
    <location>
        <begin position="384"/>
        <end position="470"/>
    </location>
</feature>
<dbReference type="VEuPathDB" id="VectorBase:ISCW017602"/>
<dbReference type="FunFam" id="2.60.40.10:FF:000104">
    <property type="entry name" value="Down syndrome cell adhesion molecule b"/>
    <property type="match status" value="1"/>
</dbReference>
<evidence type="ECO:0000313" key="13">
    <source>
        <dbReference type="Proteomes" id="UP000001555"/>
    </source>
</evidence>
<dbReference type="FunFam" id="2.60.40.10:FF:001035">
    <property type="entry name" value="Down syndrome cell adhesion molecule-like protein Dscam2"/>
    <property type="match status" value="1"/>
</dbReference>
<evidence type="ECO:0000256" key="4">
    <source>
        <dbReference type="ARBA" id="ARBA00022737"/>
    </source>
</evidence>
<evidence type="ECO:0000256" key="8">
    <source>
        <dbReference type="ARBA" id="ARBA00023157"/>
    </source>
</evidence>
<evidence type="ECO:0000256" key="2">
    <source>
        <dbReference type="ARBA" id="ARBA00022692"/>
    </source>
</evidence>
<feature type="domain" description="Ig-like" evidence="10">
    <location>
        <begin position="103"/>
        <end position="191"/>
    </location>
</feature>
<feature type="domain" description="Ig-like" evidence="10">
    <location>
        <begin position="3"/>
        <end position="89"/>
    </location>
</feature>
<dbReference type="PaxDb" id="6945-B7PFS3"/>
<evidence type="ECO:0000256" key="6">
    <source>
        <dbReference type="ARBA" id="ARBA00022989"/>
    </source>
</evidence>
<dbReference type="EMBL" id="ABJB010575869">
    <property type="status" value="NOT_ANNOTATED_CDS"/>
    <property type="molecule type" value="Genomic_DNA"/>
</dbReference>
<dbReference type="PROSITE" id="PS50835">
    <property type="entry name" value="IG_LIKE"/>
    <property type="match status" value="7"/>
</dbReference>
<sequence>VLQKFTANVYDVYVIRGNSALLRCYVPPAVKDYVRVTSWVRDDGVTDRYLMLPTGELLIRDVQSPDTFRGYRCQVRNVLTGVTDTSATAGKVIVTEPHTQTPPRMAEYRSVVQVEQGDQAFLPCLAQGNPPPTQTWYRLHGPAPVVPSERLTLLEGALVLHGARTQDEGKYACVVNNSAGEDRADTDLVVTVPLSAHLEPSVQTVDVGRTANLSCRVAGHPVHGVQWTLNGRPLAKGDPRFTLLSRDLLQVSSVQRDDRGMYQCLAFNQRDSAQGTAQLVIGEDAPVLEQVFSEQEVRPGTSMSLKCSASGNPLPQVTWTLDGGAVPEVYHIRIGDYVSNERIVHSYVNLTSVRVEDGGRYACVARNGVGAAQHSARLNVLGRPLVRPMGNVTALAGRPVTLHCPVAGHPIRSIAWLKDGRSLPQNHRQRTFPNGTLVISDVQRSVDSGWYSCVAQDPDGNSAKRQVALDVMIPPVVNPFAFPSDLTEGKRAGAACIVSDGDLPISVEWRKDGLPLAPALRASVAEANDYTSFLSFAAVRQSHSGNYTCVASNPAASANFTAPMIVQVPPRWRQEPRDMSAVMGQAVVFDCQADGFPVPVIRWKKAHGRGGRDFSVIISNANVQILENGSLSIREADRKDGGQYMCQAINGVGPGISTVVRLDI</sequence>
<dbReference type="InterPro" id="IPR007110">
    <property type="entry name" value="Ig-like_dom"/>
</dbReference>
<keyword evidence="4" id="KW-0677">Repeat</keyword>
<dbReference type="PANTHER" id="PTHR10075:SF100">
    <property type="entry name" value="FASCICLIN-2"/>
    <property type="match status" value="1"/>
</dbReference>
<feature type="domain" description="Ig-like" evidence="10">
    <location>
        <begin position="193"/>
        <end position="280"/>
    </location>
</feature>
<dbReference type="OrthoDB" id="152385at2759"/>
<dbReference type="Pfam" id="PF13927">
    <property type="entry name" value="Ig_3"/>
    <property type="match status" value="2"/>
</dbReference>
<dbReference type="Pfam" id="PF07679">
    <property type="entry name" value="I-set"/>
    <property type="match status" value="4"/>
</dbReference>
<dbReference type="GO" id="GO:0005886">
    <property type="term" value="C:plasma membrane"/>
    <property type="evidence" value="ECO:0000318"/>
    <property type="project" value="GO_Central"/>
</dbReference>
<feature type="domain" description="Ig-like" evidence="10">
    <location>
        <begin position="286"/>
        <end position="379"/>
    </location>
</feature>
<feature type="domain" description="Ig-like" evidence="10">
    <location>
        <begin position="475"/>
        <end position="561"/>
    </location>
</feature>
<reference evidence="12" key="2">
    <citation type="submission" date="2020-05" db="UniProtKB">
        <authorList>
            <consortium name="EnsemblMetazoa"/>
        </authorList>
    </citation>
    <scope>IDENTIFICATION</scope>
    <source>
        <strain evidence="12">wikel</strain>
    </source>
</reference>
<dbReference type="GO" id="GO:0030424">
    <property type="term" value="C:axon"/>
    <property type="evidence" value="ECO:0000318"/>
    <property type="project" value="GO_Central"/>
</dbReference>
<dbReference type="FunFam" id="2.60.40.10:FF:001049">
    <property type="entry name" value="Down syndrome cell adhesion molecule-like protein Dscam2"/>
    <property type="match status" value="1"/>
</dbReference>
<evidence type="ECO:0000313" key="11">
    <source>
        <dbReference type="EMBL" id="EEC05445.1"/>
    </source>
</evidence>
<dbReference type="GO" id="GO:0070593">
    <property type="term" value="P:dendrite self-avoidance"/>
    <property type="evidence" value="ECO:0000318"/>
    <property type="project" value="GO_Central"/>
</dbReference>
<dbReference type="InParanoid" id="B7PFS3"/>
<dbReference type="GO" id="GO:0098632">
    <property type="term" value="F:cell-cell adhesion mediator activity"/>
    <property type="evidence" value="ECO:0000318"/>
    <property type="project" value="GO_Central"/>
</dbReference>
<gene>
    <name evidence="11" type="ORF">IscW_ISCW017602</name>
</gene>
<dbReference type="VEuPathDB" id="VectorBase:ISCI017602"/>
<dbReference type="EMBL" id="ABJB010113883">
    <property type="status" value="NOT_ANNOTATED_CDS"/>
    <property type="molecule type" value="Genomic_DNA"/>
</dbReference>
<evidence type="ECO:0000259" key="10">
    <source>
        <dbReference type="PROSITE" id="PS50835"/>
    </source>
</evidence>
<evidence type="ECO:0000256" key="3">
    <source>
        <dbReference type="ARBA" id="ARBA00022729"/>
    </source>
</evidence>
<evidence type="ECO:0000256" key="7">
    <source>
        <dbReference type="ARBA" id="ARBA00023136"/>
    </source>
</evidence>
<dbReference type="EMBL" id="DS704057">
    <property type="protein sequence ID" value="EEC05445.1"/>
    <property type="molecule type" value="Genomic_DNA"/>
</dbReference>
<dbReference type="Gene3D" id="2.60.40.10">
    <property type="entry name" value="Immunoglobulins"/>
    <property type="match status" value="7"/>
</dbReference>
<keyword evidence="13" id="KW-1185">Reference proteome</keyword>